<dbReference type="HAMAP" id="MF_01940">
    <property type="entry name" value="RNA_CPDase"/>
    <property type="match status" value="1"/>
</dbReference>
<evidence type="ECO:0000259" key="3">
    <source>
        <dbReference type="Pfam" id="PF02834"/>
    </source>
</evidence>
<keyword evidence="1 2" id="KW-0378">Hydrolase</keyword>
<dbReference type="InterPro" id="IPR004175">
    <property type="entry name" value="RNA_CPDase"/>
</dbReference>
<dbReference type="Pfam" id="PF02834">
    <property type="entry name" value="LigT_PEase"/>
    <property type="match status" value="2"/>
</dbReference>
<comment type="function">
    <text evidence="2">Hydrolyzes RNA 2',3'-cyclic phosphodiester to an RNA 2'-phosphomonoester.</text>
</comment>
<feature type="active site" description="Proton donor" evidence="2">
    <location>
        <position position="39"/>
    </location>
</feature>
<dbReference type="Gene3D" id="3.90.1140.10">
    <property type="entry name" value="Cyclic phosphodiesterase"/>
    <property type="match status" value="1"/>
</dbReference>
<comment type="catalytic activity">
    <reaction evidence="2">
        <text>a 3'-end 2',3'-cyclophospho-ribonucleotide-RNA + H2O = a 3'-end 2'-phospho-ribonucleotide-RNA + H(+)</text>
        <dbReference type="Rhea" id="RHEA:11828"/>
        <dbReference type="Rhea" id="RHEA-COMP:10464"/>
        <dbReference type="Rhea" id="RHEA-COMP:17353"/>
        <dbReference type="ChEBI" id="CHEBI:15377"/>
        <dbReference type="ChEBI" id="CHEBI:15378"/>
        <dbReference type="ChEBI" id="CHEBI:83064"/>
        <dbReference type="ChEBI" id="CHEBI:173113"/>
        <dbReference type="EC" id="3.1.4.58"/>
    </reaction>
</comment>
<proteinExistence type="inferred from homology"/>
<gene>
    <name evidence="4" type="primary">thpR</name>
    <name evidence="4" type="ORF">ENV67_02455</name>
</gene>
<reference evidence="4" key="1">
    <citation type="journal article" date="2020" name="mSystems">
        <title>Genome- and Community-Level Interaction Insights into Carbon Utilization and Element Cycling Functions of Hydrothermarchaeota in Hydrothermal Sediment.</title>
        <authorList>
            <person name="Zhou Z."/>
            <person name="Liu Y."/>
            <person name="Xu W."/>
            <person name="Pan J."/>
            <person name="Luo Z.H."/>
            <person name="Li M."/>
        </authorList>
    </citation>
    <scope>NUCLEOTIDE SEQUENCE [LARGE SCALE GENOMIC DNA]</scope>
    <source>
        <strain evidence="4">SpSt-780</strain>
    </source>
</reference>
<organism evidence="4">
    <name type="scientific">candidate division WOR-3 bacterium</name>
    <dbReference type="NCBI Taxonomy" id="2052148"/>
    <lineage>
        <taxon>Bacteria</taxon>
        <taxon>Bacteria division WOR-3</taxon>
    </lineage>
</organism>
<dbReference type="AlphaFoldDB" id="A0A7C4YHN6"/>
<dbReference type="InterPro" id="IPR009097">
    <property type="entry name" value="Cyclic_Pdiesterase"/>
</dbReference>
<accession>A0A7C4YHN6</accession>
<protein>
    <recommendedName>
        <fullName evidence="2">RNA 2',3'-cyclic phosphodiesterase</fullName>
        <shortName evidence="2">RNA 2',3'-CPDase</shortName>
        <ecNumber evidence="2">3.1.4.58</ecNumber>
    </recommendedName>
</protein>
<comment type="caution">
    <text evidence="4">The sequence shown here is derived from an EMBL/GenBank/DDBJ whole genome shotgun (WGS) entry which is preliminary data.</text>
</comment>
<name>A0A7C4YHN6_UNCW3</name>
<feature type="short sequence motif" description="HXTX 1" evidence="2">
    <location>
        <begin position="39"/>
        <end position="42"/>
    </location>
</feature>
<dbReference type="EMBL" id="DTHG01000028">
    <property type="protein sequence ID" value="HGW91389.1"/>
    <property type="molecule type" value="Genomic_DNA"/>
</dbReference>
<feature type="domain" description="Phosphoesterase HXTX" evidence="3">
    <location>
        <begin position="88"/>
        <end position="162"/>
    </location>
</feature>
<dbReference type="GO" id="GO:0008664">
    <property type="term" value="F:RNA 2',3'-cyclic 3'-phosphodiesterase activity"/>
    <property type="evidence" value="ECO:0007669"/>
    <property type="project" value="UniProtKB-EC"/>
</dbReference>
<feature type="active site" description="Proton acceptor" evidence="2">
    <location>
        <position position="120"/>
    </location>
</feature>
<dbReference type="PANTHER" id="PTHR35561:SF1">
    <property type="entry name" value="RNA 2',3'-CYCLIC PHOSPHODIESTERASE"/>
    <property type="match status" value="1"/>
</dbReference>
<dbReference type="InterPro" id="IPR014051">
    <property type="entry name" value="Phosphoesterase_HXTX"/>
</dbReference>
<evidence type="ECO:0000256" key="2">
    <source>
        <dbReference type="HAMAP-Rule" id="MF_01940"/>
    </source>
</evidence>
<feature type="domain" description="Phosphoesterase HXTX" evidence="3">
    <location>
        <begin position="7"/>
        <end position="85"/>
    </location>
</feature>
<dbReference type="EC" id="3.1.4.58" evidence="2"/>
<dbReference type="GO" id="GO:0004113">
    <property type="term" value="F:2',3'-cyclic-nucleotide 3'-phosphodiesterase activity"/>
    <property type="evidence" value="ECO:0007669"/>
    <property type="project" value="InterPro"/>
</dbReference>
<feature type="short sequence motif" description="HXTX 2" evidence="2">
    <location>
        <begin position="120"/>
        <end position="123"/>
    </location>
</feature>
<comment type="similarity">
    <text evidence="2">Belongs to the 2H phosphoesterase superfamily. ThpR family.</text>
</comment>
<dbReference type="PANTHER" id="PTHR35561">
    <property type="entry name" value="RNA 2',3'-CYCLIC PHOSPHODIESTERASE"/>
    <property type="match status" value="1"/>
</dbReference>
<sequence length="173" mass="20357">MRLFFGIEIPEKEREKIENLKKKINFTGKIKWVEKENLHITLIFLGEKNLEDVLKCVDRISVEPFEISLKGFGVFPDMRRPRVLWIGVDKGKEKIVEIYEILSKKLKSLNVEEEKSFTPHLTIGRVKFGKVSLNGLNYESEIFNVKEVVLFSSILREEGPLYEKKKIFKLEER</sequence>
<evidence type="ECO:0000256" key="1">
    <source>
        <dbReference type="ARBA" id="ARBA00022801"/>
    </source>
</evidence>
<evidence type="ECO:0000313" key="4">
    <source>
        <dbReference type="EMBL" id="HGW91389.1"/>
    </source>
</evidence>
<dbReference type="SUPFAM" id="SSF55144">
    <property type="entry name" value="LigT-like"/>
    <property type="match status" value="1"/>
</dbReference>
<dbReference type="NCBIfam" id="TIGR02258">
    <property type="entry name" value="2_5_ligase"/>
    <property type="match status" value="1"/>
</dbReference>